<organism evidence="1 2">
    <name type="scientific">Prunus dulcis</name>
    <name type="common">Almond</name>
    <name type="synonym">Amygdalus dulcis</name>
    <dbReference type="NCBI Taxonomy" id="3755"/>
    <lineage>
        <taxon>Eukaryota</taxon>
        <taxon>Viridiplantae</taxon>
        <taxon>Streptophyta</taxon>
        <taxon>Embryophyta</taxon>
        <taxon>Tracheophyta</taxon>
        <taxon>Spermatophyta</taxon>
        <taxon>Magnoliopsida</taxon>
        <taxon>eudicotyledons</taxon>
        <taxon>Gunneridae</taxon>
        <taxon>Pentapetalae</taxon>
        <taxon>rosids</taxon>
        <taxon>fabids</taxon>
        <taxon>Rosales</taxon>
        <taxon>Rosaceae</taxon>
        <taxon>Amygdaloideae</taxon>
        <taxon>Amygdaleae</taxon>
        <taxon>Prunus</taxon>
    </lineage>
</organism>
<keyword evidence="2" id="KW-1185">Reference proteome</keyword>
<sequence length="106" mass="11804">MNTFIPNFIPRIEDADLISLSRGIDLIEVKESLFRIVGLKALEWMASLLASIKAQWSKCALDLLNLVTTSFSEGSALDNLNSTLITLVPKIESPESMVHFRLLSIK</sequence>
<reference evidence="1 2" key="1">
    <citation type="journal article" date="2022" name="G3 (Bethesda)">
        <title>Whole-genome sequence and methylome profiling of the almond [Prunus dulcis (Mill.) D.A. Webb] cultivar 'Nonpareil'.</title>
        <authorList>
            <person name="D'Amico-Willman K.M."/>
            <person name="Ouma W.Z."/>
            <person name="Meulia T."/>
            <person name="Sideli G.M."/>
            <person name="Gradziel T.M."/>
            <person name="Fresnedo-Ramirez J."/>
        </authorList>
    </citation>
    <scope>NUCLEOTIDE SEQUENCE [LARGE SCALE GENOMIC DNA]</scope>
    <source>
        <strain evidence="1">Clone GOH B32 T37-40</strain>
    </source>
</reference>
<dbReference type="Proteomes" id="UP001054821">
    <property type="component" value="Chromosome 8"/>
</dbReference>
<gene>
    <name evidence="1" type="ORF">L3X38_042320</name>
</gene>
<name>A0AAD4YL39_PRUDU</name>
<accession>A0AAD4YL39</accession>
<evidence type="ECO:0000313" key="2">
    <source>
        <dbReference type="Proteomes" id="UP001054821"/>
    </source>
</evidence>
<comment type="caution">
    <text evidence="1">The sequence shown here is derived from an EMBL/GenBank/DDBJ whole genome shotgun (WGS) entry which is preliminary data.</text>
</comment>
<protein>
    <submittedName>
        <fullName evidence="1">Uncharacterized protein</fullName>
    </submittedName>
</protein>
<evidence type="ECO:0000313" key="1">
    <source>
        <dbReference type="EMBL" id="KAI5313146.1"/>
    </source>
</evidence>
<dbReference type="AlphaFoldDB" id="A0AAD4YL39"/>
<proteinExistence type="predicted"/>
<dbReference type="EMBL" id="JAJFAZ020000008">
    <property type="protein sequence ID" value="KAI5313146.1"/>
    <property type="molecule type" value="Genomic_DNA"/>
</dbReference>